<feature type="compositionally biased region" description="Basic and acidic residues" evidence="1">
    <location>
        <begin position="616"/>
        <end position="636"/>
    </location>
</feature>
<evidence type="ECO:0000259" key="2">
    <source>
        <dbReference type="Pfam" id="PF00582"/>
    </source>
</evidence>
<feature type="region of interest" description="Disordered" evidence="1">
    <location>
        <begin position="21"/>
        <end position="334"/>
    </location>
</feature>
<feature type="compositionally biased region" description="Basic residues" evidence="1">
    <location>
        <begin position="377"/>
        <end position="388"/>
    </location>
</feature>
<accession>A0A8H4QVD4</accession>
<keyword evidence="4" id="KW-1185">Reference proteome</keyword>
<dbReference type="CDD" id="cd23659">
    <property type="entry name" value="USP_At3g01520-like"/>
    <property type="match status" value="1"/>
</dbReference>
<dbReference type="AlphaFoldDB" id="A0A8H4QVD4"/>
<dbReference type="InterPro" id="IPR006016">
    <property type="entry name" value="UspA"/>
</dbReference>
<feature type="compositionally biased region" description="Low complexity" evidence="1">
    <location>
        <begin position="269"/>
        <end position="282"/>
    </location>
</feature>
<feature type="compositionally biased region" description="Basic and acidic residues" evidence="1">
    <location>
        <begin position="202"/>
        <end position="215"/>
    </location>
</feature>
<dbReference type="PRINTS" id="PR01438">
    <property type="entry name" value="UNVRSLSTRESS"/>
</dbReference>
<comment type="caution">
    <text evidence="3">The sequence shown here is derived from an EMBL/GenBank/DDBJ whole genome shotgun (WGS) entry which is preliminary data.</text>
</comment>
<dbReference type="PANTHER" id="PTHR46100">
    <property type="entry name" value="IMP2'P"/>
    <property type="match status" value="1"/>
</dbReference>
<reference evidence="3 4" key="1">
    <citation type="submission" date="2019-12" db="EMBL/GenBank/DDBJ databases">
        <authorList>
            <person name="Floudas D."/>
            <person name="Bentzer J."/>
            <person name="Ahren D."/>
            <person name="Johansson T."/>
            <person name="Persson P."/>
            <person name="Tunlid A."/>
        </authorList>
    </citation>
    <scope>NUCLEOTIDE SEQUENCE [LARGE SCALE GENOMIC DNA]</scope>
    <source>
        <strain evidence="3 4">CBS 102.39</strain>
    </source>
</reference>
<dbReference type="EMBL" id="JAACJL010000030">
    <property type="protein sequence ID" value="KAF4617496.1"/>
    <property type="molecule type" value="Genomic_DNA"/>
</dbReference>
<feature type="region of interest" description="Disordered" evidence="1">
    <location>
        <begin position="616"/>
        <end position="669"/>
    </location>
</feature>
<evidence type="ECO:0000313" key="4">
    <source>
        <dbReference type="Proteomes" id="UP000521872"/>
    </source>
</evidence>
<feature type="domain" description="UspA" evidence="2">
    <location>
        <begin position="428"/>
        <end position="573"/>
    </location>
</feature>
<dbReference type="InterPro" id="IPR014729">
    <property type="entry name" value="Rossmann-like_a/b/a_fold"/>
</dbReference>
<feature type="compositionally biased region" description="Low complexity" evidence="1">
    <location>
        <begin position="180"/>
        <end position="201"/>
    </location>
</feature>
<feature type="compositionally biased region" description="Polar residues" evidence="1">
    <location>
        <begin position="164"/>
        <end position="173"/>
    </location>
</feature>
<protein>
    <recommendedName>
        <fullName evidence="2">UspA domain-containing protein</fullName>
    </recommendedName>
</protein>
<feature type="region of interest" description="Disordered" evidence="1">
    <location>
        <begin position="363"/>
        <end position="391"/>
    </location>
</feature>
<dbReference type="SUPFAM" id="SSF52402">
    <property type="entry name" value="Adenine nucleotide alpha hydrolases-like"/>
    <property type="match status" value="1"/>
</dbReference>
<proteinExistence type="predicted"/>
<feature type="compositionally biased region" description="Acidic residues" evidence="1">
    <location>
        <begin position="640"/>
        <end position="662"/>
    </location>
</feature>
<feature type="compositionally biased region" description="Polar residues" evidence="1">
    <location>
        <begin position="367"/>
        <end position="376"/>
    </location>
</feature>
<sequence length="669" mass="73232">MDNQPVDLTKVSIPTFYLYPQYPPSLHDNSPPMNAEQQVQIPSRRSWTSFRPRSSNSSRPSSSSSTASRVAGSILMSPREDQAEAGPSQSPAVSDSVVAPKPVVPSGAGFPRSVTYDTPPVSRSTTPKRWSTRSLLTSSPKVTTQSLDNQGSQATLNALERTASHQPQSSSKSPEGKHAGSFGKSFSSMMGGLSNLSLSRTSTRESTQEDKDRGRSMLKLKRIKSASQAPADDHERSRSASRTRSQSPFTFRRFRSRDVSPTPEPVRMSQSDVDSDTASSVAPRSTAYTDDDSGDENFTTDAETDDASSSDEEDIFDPETERNTERNALIPPAPSDAAGVLAQEIEDPDPVGEGVNIVVAPEPYFPSSLNSLGSTTRGKRNPRRRKSVKTHEPLPFVTSRPIFQRDRCTITLTQGDPEGKLGTRRKRRYVIASDLSEESRYAVEWGIGTVLRDGDEMIVVTVVENEAKVDPEIPSAADRATKLRSQQERQGLAYILVRQVTGLLQRTKLNVVISCQAWHAKNSRHMLLDIVDHVEPTMLIVGSRGLGQLNGILLGSTSHYLIQKCSVPVMVARRRLKRPPKKSAHLSTQRAHISLAEAGIDRVAAKVDQDVQIMRDEIQKDDHRRDGGPGSRDKGAFDGVPEEADQVEEGEDEDEADNEDEPIGVKVAG</sequence>
<evidence type="ECO:0000256" key="1">
    <source>
        <dbReference type="SAM" id="MobiDB-lite"/>
    </source>
</evidence>
<dbReference type="Pfam" id="PF00582">
    <property type="entry name" value="Usp"/>
    <property type="match status" value="1"/>
</dbReference>
<organism evidence="3 4">
    <name type="scientific">Agrocybe pediades</name>
    <dbReference type="NCBI Taxonomy" id="84607"/>
    <lineage>
        <taxon>Eukaryota</taxon>
        <taxon>Fungi</taxon>
        <taxon>Dikarya</taxon>
        <taxon>Basidiomycota</taxon>
        <taxon>Agaricomycotina</taxon>
        <taxon>Agaricomycetes</taxon>
        <taxon>Agaricomycetidae</taxon>
        <taxon>Agaricales</taxon>
        <taxon>Agaricineae</taxon>
        <taxon>Strophariaceae</taxon>
        <taxon>Agrocybe</taxon>
    </lineage>
</organism>
<feature type="compositionally biased region" description="Polar residues" evidence="1">
    <location>
        <begin position="121"/>
        <end position="156"/>
    </location>
</feature>
<name>A0A8H4QVD4_9AGAR</name>
<dbReference type="Gene3D" id="3.40.50.620">
    <property type="entry name" value="HUPs"/>
    <property type="match status" value="1"/>
</dbReference>
<feature type="compositionally biased region" description="Low complexity" evidence="1">
    <location>
        <begin position="46"/>
        <end position="69"/>
    </location>
</feature>
<dbReference type="InterPro" id="IPR006015">
    <property type="entry name" value="Universal_stress_UspA"/>
</dbReference>
<gene>
    <name evidence="3" type="ORF">D9613_006070</name>
</gene>
<dbReference type="PANTHER" id="PTHR46100:SF4">
    <property type="entry name" value="USPA DOMAIN-CONTAINING PROTEIN"/>
    <property type="match status" value="1"/>
</dbReference>
<feature type="compositionally biased region" description="Polar residues" evidence="1">
    <location>
        <begin position="27"/>
        <end position="45"/>
    </location>
</feature>
<feature type="compositionally biased region" description="Acidic residues" evidence="1">
    <location>
        <begin position="302"/>
        <end position="318"/>
    </location>
</feature>
<evidence type="ECO:0000313" key="3">
    <source>
        <dbReference type="EMBL" id="KAF4617496.1"/>
    </source>
</evidence>
<dbReference type="Proteomes" id="UP000521872">
    <property type="component" value="Unassembled WGS sequence"/>
</dbReference>